<evidence type="ECO:0000313" key="1">
    <source>
        <dbReference type="EMBL" id="SUE95616.1"/>
    </source>
</evidence>
<accession>A0A379PNK7</accession>
<evidence type="ECO:0008006" key="4">
    <source>
        <dbReference type="Google" id="ProtNLM"/>
    </source>
</evidence>
<evidence type="ECO:0000313" key="3">
    <source>
        <dbReference type="Proteomes" id="UP000254919"/>
    </source>
</evidence>
<protein>
    <recommendedName>
        <fullName evidence="4">DUF4258 domain-containing protein</fullName>
    </recommendedName>
</protein>
<dbReference type="AlphaFoldDB" id="A0A379PNK7"/>
<dbReference type="EMBL" id="UGVN01000004">
    <property type="protein sequence ID" value="SUE95708.1"/>
    <property type="molecule type" value="Genomic_DNA"/>
</dbReference>
<dbReference type="Proteomes" id="UP000254919">
    <property type="component" value="Unassembled WGS sequence"/>
</dbReference>
<name>A0A379PNK7_9PROT</name>
<organism evidence="1 3">
    <name type="scientific">Roseomonas mucosa</name>
    <dbReference type="NCBI Taxonomy" id="207340"/>
    <lineage>
        <taxon>Bacteria</taxon>
        <taxon>Pseudomonadati</taxon>
        <taxon>Pseudomonadota</taxon>
        <taxon>Alphaproteobacteria</taxon>
        <taxon>Acetobacterales</taxon>
        <taxon>Roseomonadaceae</taxon>
        <taxon>Roseomonas</taxon>
    </lineage>
</organism>
<gene>
    <name evidence="1" type="ORF">NCTC13291_04504</name>
    <name evidence="2" type="ORF">NCTC13291_04596</name>
</gene>
<dbReference type="EMBL" id="UGVN01000003">
    <property type="protein sequence ID" value="SUE95616.1"/>
    <property type="molecule type" value="Genomic_DNA"/>
</dbReference>
<reference evidence="1 3" key="1">
    <citation type="submission" date="2018-06" db="EMBL/GenBank/DDBJ databases">
        <authorList>
            <consortium name="Pathogen Informatics"/>
            <person name="Doyle S."/>
        </authorList>
    </citation>
    <scope>NUCLEOTIDE SEQUENCE [LARGE SCALE GENOMIC DNA]</scope>
    <source>
        <strain evidence="1 3">NCTC13291</strain>
    </source>
</reference>
<evidence type="ECO:0000313" key="2">
    <source>
        <dbReference type="EMBL" id="SUE95708.1"/>
    </source>
</evidence>
<dbReference type="GeneID" id="99631921"/>
<dbReference type="RefSeq" id="WP_019463350.1">
    <property type="nucleotide sequence ID" value="NZ_AP031465.1"/>
</dbReference>
<sequence length="102" mass="11804">MSATVWESEAMDLPLSRHARKRSQQRSIGPFAIDLLLRFGQCERTRDGWTHFANKAARRRIERHLGGPRALNVLGPQLDAYVIIDDDGTIRTVAPRCRRWHR</sequence>
<proteinExistence type="predicted"/>